<name>A0ABR7RSR2_9PROT</name>
<keyword evidence="2" id="KW-1185">Reference proteome</keyword>
<proteinExistence type="predicted"/>
<evidence type="ECO:0000313" key="2">
    <source>
        <dbReference type="Proteomes" id="UP000626026"/>
    </source>
</evidence>
<dbReference type="Proteomes" id="UP000626026">
    <property type="component" value="Unassembled WGS sequence"/>
</dbReference>
<evidence type="ECO:0000313" key="1">
    <source>
        <dbReference type="EMBL" id="MBC9209378.1"/>
    </source>
</evidence>
<reference evidence="1 2" key="1">
    <citation type="journal article" date="2013" name="Int. J. Syst. Evol. Microbiol.">
        <title>Roseomonas aerophila sp. nov., isolated from air.</title>
        <authorList>
            <person name="Kim S.J."/>
            <person name="Weon H.Y."/>
            <person name="Ahn J.H."/>
            <person name="Hong S.B."/>
            <person name="Seok S.J."/>
            <person name="Whang K.S."/>
            <person name="Kwon S.W."/>
        </authorList>
    </citation>
    <scope>NUCLEOTIDE SEQUENCE [LARGE SCALE GENOMIC DNA]</scope>
    <source>
        <strain evidence="1 2">NBRC 108923</strain>
    </source>
</reference>
<organism evidence="1 2">
    <name type="scientific">Teichococcus aerophilus</name>
    <dbReference type="NCBI Taxonomy" id="1224513"/>
    <lineage>
        <taxon>Bacteria</taxon>
        <taxon>Pseudomonadati</taxon>
        <taxon>Pseudomonadota</taxon>
        <taxon>Alphaproteobacteria</taxon>
        <taxon>Acetobacterales</taxon>
        <taxon>Roseomonadaceae</taxon>
        <taxon>Roseomonas</taxon>
    </lineage>
</organism>
<comment type="caution">
    <text evidence="1">The sequence shown here is derived from an EMBL/GenBank/DDBJ whole genome shotgun (WGS) entry which is preliminary data.</text>
</comment>
<dbReference type="EMBL" id="JACTVA010000053">
    <property type="protein sequence ID" value="MBC9209378.1"/>
    <property type="molecule type" value="Genomic_DNA"/>
</dbReference>
<accession>A0ABR7RSR2</accession>
<dbReference type="RefSeq" id="WP_187786510.1">
    <property type="nucleotide sequence ID" value="NZ_JACTVA010000053.1"/>
</dbReference>
<sequence length="106" mass="12560">MKREKPIMGFAWYESASFDLLRDRMPDMSATYDDWREGAAKDVLHHERQGYRVIRVTLRPQEFFTWCRSRGISMPGVRERRQFAADGARRIIRAEQGAPKRGFSFF</sequence>
<protein>
    <submittedName>
        <fullName evidence="1">Uncharacterized protein</fullName>
    </submittedName>
</protein>
<gene>
    <name evidence="1" type="ORF">IBL26_21205</name>
</gene>